<sequence>MTTSGRAFDAVLSDLDGVIRFYDMEQLEQLEAETGLPRGSTAETAFAPETDLPLMRGEITKEQWIDSIARGLSDRVPWERGHALGTTLAETKFRADDAVVGLLRRVRAAGLPVVLVTNATPWLADDLALLGLTGGPGDGVFDAVVSSADLGVTKPDRRIYEVAAERAGVAPDRCLFVDDLEENVTAAEALGMTGLLYREPADLRAVLTPLL</sequence>
<dbReference type="RefSeq" id="WP_359776980.1">
    <property type="nucleotide sequence ID" value="NZ_JBEYRR010000003.1"/>
</dbReference>
<dbReference type="Pfam" id="PF00702">
    <property type="entry name" value="Hydrolase"/>
    <property type="match status" value="1"/>
</dbReference>
<dbReference type="InterPro" id="IPR023214">
    <property type="entry name" value="HAD_sf"/>
</dbReference>
<dbReference type="NCBIfam" id="TIGR01509">
    <property type="entry name" value="HAD-SF-IA-v3"/>
    <property type="match status" value="1"/>
</dbReference>
<organism evidence="1 2">
    <name type="scientific">Streptomyces huasconensis</name>
    <dbReference type="NCBI Taxonomy" id="1854574"/>
    <lineage>
        <taxon>Bacteria</taxon>
        <taxon>Bacillati</taxon>
        <taxon>Actinomycetota</taxon>
        <taxon>Actinomycetes</taxon>
        <taxon>Kitasatosporales</taxon>
        <taxon>Streptomycetaceae</taxon>
        <taxon>Streptomyces</taxon>
    </lineage>
</organism>
<dbReference type="PANTHER" id="PTHR43611:SF3">
    <property type="entry name" value="FLAVIN MONONUCLEOTIDE HYDROLASE 1, CHLOROPLATIC"/>
    <property type="match status" value="1"/>
</dbReference>
<dbReference type="InterPro" id="IPR036412">
    <property type="entry name" value="HAD-like_sf"/>
</dbReference>
<protein>
    <submittedName>
        <fullName evidence="1">HAD family phosphatase</fullName>
    </submittedName>
</protein>
<name>A0ABV3LM55_9ACTN</name>
<dbReference type="CDD" id="cd02603">
    <property type="entry name" value="HAD_sEH-N_like"/>
    <property type="match status" value="1"/>
</dbReference>
<dbReference type="SUPFAM" id="SSF56784">
    <property type="entry name" value="HAD-like"/>
    <property type="match status" value="1"/>
</dbReference>
<comment type="caution">
    <text evidence="1">The sequence shown here is derived from an EMBL/GenBank/DDBJ whole genome shotgun (WGS) entry which is preliminary data.</text>
</comment>
<accession>A0ABV3LM55</accession>
<dbReference type="SFLD" id="SFLDG01129">
    <property type="entry name" value="C1.5:_HAD__Beta-PGM__Phosphata"/>
    <property type="match status" value="1"/>
</dbReference>
<dbReference type="EMBL" id="JBEYRS010000001">
    <property type="protein sequence ID" value="MEW2360541.1"/>
    <property type="molecule type" value="Genomic_DNA"/>
</dbReference>
<dbReference type="SFLD" id="SFLDS00003">
    <property type="entry name" value="Haloacid_Dehalogenase"/>
    <property type="match status" value="1"/>
</dbReference>
<reference evidence="1 2" key="1">
    <citation type="submission" date="2024-06" db="EMBL/GenBank/DDBJ databases">
        <title>The Natural Products Discovery Center: Release of the First 8490 Sequenced Strains for Exploring Actinobacteria Biosynthetic Diversity.</title>
        <authorList>
            <person name="Kalkreuter E."/>
            <person name="Kautsar S.A."/>
            <person name="Yang D."/>
            <person name="Bader C.D."/>
            <person name="Teijaro C.N."/>
            <person name="Fluegel L."/>
            <person name="Davis C.M."/>
            <person name="Simpson J.R."/>
            <person name="Lauterbach L."/>
            <person name="Steele A.D."/>
            <person name="Gui C."/>
            <person name="Meng S."/>
            <person name="Li G."/>
            <person name="Viehrig K."/>
            <person name="Ye F."/>
            <person name="Su P."/>
            <person name="Kiefer A.F."/>
            <person name="Nichols A."/>
            <person name="Cepeda A.J."/>
            <person name="Yan W."/>
            <person name="Fan B."/>
            <person name="Jiang Y."/>
            <person name="Adhikari A."/>
            <person name="Zheng C.-J."/>
            <person name="Schuster L."/>
            <person name="Cowan T.M."/>
            <person name="Smanski M.J."/>
            <person name="Chevrette M.G."/>
            <person name="De Carvalho L.P.S."/>
            <person name="Shen B."/>
        </authorList>
    </citation>
    <scope>NUCLEOTIDE SEQUENCE [LARGE SCALE GENOMIC DNA]</scope>
    <source>
        <strain evidence="1 2">NPDC047833</strain>
    </source>
</reference>
<gene>
    <name evidence="1" type="ORF">AB0887_01010</name>
</gene>
<dbReference type="Gene3D" id="3.40.50.1000">
    <property type="entry name" value="HAD superfamily/HAD-like"/>
    <property type="match status" value="1"/>
</dbReference>
<evidence type="ECO:0000313" key="2">
    <source>
        <dbReference type="Proteomes" id="UP001553843"/>
    </source>
</evidence>
<dbReference type="PANTHER" id="PTHR43611">
    <property type="entry name" value="ALPHA-D-GLUCOSE 1-PHOSPHATE PHOSPHATASE"/>
    <property type="match status" value="1"/>
</dbReference>
<dbReference type="Proteomes" id="UP001553843">
    <property type="component" value="Unassembled WGS sequence"/>
</dbReference>
<evidence type="ECO:0000313" key="1">
    <source>
        <dbReference type="EMBL" id="MEW2360541.1"/>
    </source>
</evidence>
<dbReference type="InterPro" id="IPR006439">
    <property type="entry name" value="HAD-SF_hydro_IA"/>
</dbReference>
<proteinExistence type="predicted"/>
<keyword evidence="2" id="KW-1185">Reference proteome</keyword>